<feature type="compositionally biased region" description="Acidic residues" evidence="4">
    <location>
        <begin position="980"/>
        <end position="995"/>
    </location>
</feature>
<dbReference type="InterPro" id="IPR044998">
    <property type="entry name" value="Timeless"/>
</dbReference>
<feature type="compositionally biased region" description="Low complexity" evidence="4">
    <location>
        <begin position="23"/>
        <end position="41"/>
    </location>
</feature>
<feature type="region of interest" description="Disordered" evidence="4">
    <location>
        <begin position="494"/>
        <end position="523"/>
    </location>
</feature>
<keyword evidence="7" id="KW-1185">Reference proteome</keyword>
<evidence type="ECO:0000259" key="5">
    <source>
        <dbReference type="Pfam" id="PF04821"/>
    </source>
</evidence>
<dbReference type="EMBL" id="JALLBG020000079">
    <property type="protein sequence ID" value="KAL3766898.1"/>
    <property type="molecule type" value="Genomic_DNA"/>
</dbReference>
<evidence type="ECO:0000256" key="1">
    <source>
        <dbReference type="ARBA" id="ARBA00004123"/>
    </source>
</evidence>
<dbReference type="Proteomes" id="UP001530293">
    <property type="component" value="Unassembled WGS sequence"/>
</dbReference>
<accession>A0ABD3MVB8</accession>
<dbReference type="GO" id="GO:0005634">
    <property type="term" value="C:nucleus"/>
    <property type="evidence" value="ECO:0007669"/>
    <property type="project" value="UniProtKB-SubCell"/>
</dbReference>
<protein>
    <recommendedName>
        <fullName evidence="5">Timeless N-terminal domain-containing protein</fullName>
    </recommendedName>
</protein>
<feature type="compositionally biased region" description="Basic and acidic residues" evidence="4">
    <location>
        <begin position="1055"/>
        <end position="1078"/>
    </location>
</feature>
<proteinExistence type="predicted"/>
<comment type="subcellular location">
    <subcellularLocation>
        <location evidence="1">Nucleus</location>
    </subcellularLocation>
</comment>
<organism evidence="6 7">
    <name type="scientific">Discostella pseudostelligera</name>
    <dbReference type="NCBI Taxonomy" id="259834"/>
    <lineage>
        <taxon>Eukaryota</taxon>
        <taxon>Sar</taxon>
        <taxon>Stramenopiles</taxon>
        <taxon>Ochrophyta</taxon>
        <taxon>Bacillariophyta</taxon>
        <taxon>Coscinodiscophyceae</taxon>
        <taxon>Thalassiosirophycidae</taxon>
        <taxon>Stephanodiscales</taxon>
        <taxon>Stephanodiscaceae</taxon>
        <taxon>Discostella</taxon>
    </lineage>
</organism>
<keyword evidence="3" id="KW-0131">Cell cycle</keyword>
<dbReference type="PANTHER" id="PTHR22940:SF4">
    <property type="entry name" value="PROTEIN TIMELESS HOMOLOG"/>
    <property type="match status" value="1"/>
</dbReference>
<feature type="compositionally biased region" description="Polar residues" evidence="4">
    <location>
        <begin position="1"/>
        <end position="22"/>
    </location>
</feature>
<keyword evidence="2" id="KW-0539">Nucleus</keyword>
<feature type="compositionally biased region" description="Acidic residues" evidence="4">
    <location>
        <begin position="1024"/>
        <end position="1040"/>
    </location>
</feature>
<evidence type="ECO:0000256" key="3">
    <source>
        <dbReference type="ARBA" id="ARBA00023306"/>
    </source>
</evidence>
<dbReference type="Pfam" id="PF04821">
    <property type="entry name" value="TIMELESS"/>
    <property type="match status" value="1"/>
</dbReference>
<evidence type="ECO:0000256" key="4">
    <source>
        <dbReference type="SAM" id="MobiDB-lite"/>
    </source>
</evidence>
<feature type="region of interest" description="Disordered" evidence="4">
    <location>
        <begin position="1"/>
        <end position="74"/>
    </location>
</feature>
<feature type="region of interest" description="Disordered" evidence="4">
    <location>
        <begin position="961"/>
        <end position="995"/>
    </location>
</feature>
<feature type="region of interest" description="Disordered" evidence="4">
    <location>
        <begin position="1014"/>
        <end position="1138"/>
    </location>
</feature>
<evidence type="ECO:0000256" key="2">
    <source>
        <dbReference type="ARBA" id="ARBA00023242"/>
    </source>
</evidence>
<reference evidence="6 7" key="1">
    <citation type="submission" date="2024-10" db="EMBL/GenBank/DDBJ databases">
        <title>Updated reference genomes for cyclostephanoid diatoms.</title>
        <authorList>
            <person name="Roberts W.R."/>
            <person name="Alverson A.J."/>
        </authorList>
    </citation>
    <scope>NUCLEOTIDE SEQUENCE [LARGE SCALE GENOMIC DNA]</scope>
    <source>
        <strain evidence="6 7">AJA232-27</strain>
    </source>
</reference>
<evidence type="ECO:0000313" key="7">
    <source>
        <dbReference type="Proteomes" id="UP001530293"/>
    </source>
</evidence>
<gene>
    <name evidence="6" type="ORF">ACHAWU_007988</name>
</gene>
<evidence type="ECO:0000313" key="6">
    <source>
        <dbReference type="EMBL" id="KAL3766898.1"/>
    </source>
</evidence>
<comment type="caution">
    <text evidence="6">The sequence shown here is derived from an EMBL/GenBank/DDBJ whole genome shotgun (WGS) entry which is preliminary data.</text>
</comment>
<dbReference type="InterPro" id="IPR006906">
    <property type="entry name" value="Timeless_N"/>
</dbReference>
<dbReference type="PANTHER" id="PTHR22940">
    <property type="entry name" value="TIMEOUT/TIMELESS-2"/>
    <property type="match status" value="1"/>
</dbReference>
<feature type="compositionally biased region" description="Basic and acidic residues" evidence="4">
    <location>
        <begin position="961"/>
        <end position="979"/>
    </location>
</feature>
<feature type="domain" description="Timeless N-terminal" evidence="5">
    <location>
        <begin position="130"/>
        <end position="467"/>
    </location>
</feature>
<feature type="compositionally biased region" description="Low complexity" evidence="4">
    <location>
        <begin position="61"/>
        <end position="74"/>
    </location>
</feature>
<dbReference type="AlphaFoldDB" id="A0ABD3MVB8"/>
<sequence length="1138" mass="126848">MMSSGSRASMSTGQQPRQRSPTSVASPGASNSNNSSSKNAALGLGTADGAPSSVTPPPPSSSNNNMKSNAAKAKVMAIKATRRGGQHQHSHPDMIVDNRVLDELLLVCSVIGSTTIKTNPTTGATYEQFVPVTDCFNWLQDLQRALRRDHETYRPISLKLGQWKVVSQKLLPLVMSCRYDKAMVLTVCKILVILTKPLSDSAKNAGRMSVDVKSGKVDDSVIREQIILRDNAIEQADLLMEYKHLFVKHPSHHYAFKDKGVVGGKRGEKDMKAAGGMGLMSIFTSLLAEPLSKTGSSRTSADHLTIELVLHLIRNLLSISPLNTFGSPEKSQYASQLHRELLIVLQEEMVLDVLVCVGQEVERRENSGYNLLLMEILSCLLRGQDPSDVARCDTELQVSSLSAPITIVDKKRKASSSTAKSYVVRTTVASKANSSGHDSLKARLQSERQKLQLSTSSRHSHFGGTLLISKPGGKQSYVSAIDYLAKKSNVSATSSSVGVGGGAGGNSTAAAAGQPTRRRNKKAEVFVGSGKSSALHSGASATLPREVAGPTAKRAKLALNSFCTKFVQDCYGPVMKSLKNEFRRDSNRLEDGDRTMFFRIVWFFHQWWRISREQKGELTTKDLRSVGATNGDHEDAETESVGESSTHNIIFTMDVFMFNLVLNSTDEFFEHKKPAALAQSVALYTEMIQMLHVMYESKDSTEHMMALGLMDRLFYATEPLDRLPRLLSRWSPGMFSREYLCDLVECAHITWKLLDTNAERCLQTISPDEPKRPQHAVERMNMTASEFDKNHHFMRKFVSNQIVFMYTQLLSQYDVNASHINRHIVAYFIRLSKFSINDVTAEEADFDDALGKNELATKQSTMEPILYNIGLFTVLDKILNDPIIRDKEDFTSSLMFASSFMNRFARAAEVNPMLYVEAMFKHPIPHRFCELATNMYVNEELRMIAVRDLLLEDQVRYEQQETKEAEEIEDHLGDKKAPAYDDDEEEDYEFNDDDETDGILTKKKIRRKLRKSRKSKKLRASATTDEDDKSDGEVEEEEFKDDGAGSVKTQNGRGNADEIDGKSRDNDGDSTGDIHDRMSPVIEESLATDESVRDTSKLSGMKRIRKSDSEDSEDEDFLGSAGPTKLTKRTIFDDDEDD</sequence>
<name>A0ABD3MVB8_9STRA</name>